<dbReference type="EMBL" id="WNYA01000004">
    <property type="protein sequence ID" value="KAG8578433.1"/>
    <property type="molecule type" value="Genomic_DNA"/>
</dbReference>
<evidence type="ECO:0000313" key="1">
    <source>
        <dbReference type="EMBL" id="KAG8578433.1"/>
    </source>
</evidence>
<organism evidence="1 2">
    <name type="scientific">Engystomops pustulosus</name>
    <name type="common">Tungara frog</name>
    <name type="synonym">Physalaemus pustulosus</name>
    <dbReference type="NCBI Taxonomy" id="76066"/>
    <lineage>
        <taxon>Eukaryota</taxon>
        <taxon>Metazoa</taxon>
        <taxon>Chordata</taxon>
        <taxon>Craniata</taxon>
        <taxon>Vertebrata</taxon>
        <taxon>Euteleostomi</taxon>
        <taxon>Amphibia</taxon>
        <taxon>Batrachia</taxon>
        <taxon>Anura</taxon>
        <taxon>Neobatrachia</taxon>
        <taxon>Hyloidea</taxon>
        <taxon>Leptodactylidae</taxon>
        <taxon>Leiuperinae</taxon>
        <taxon>Engystomops</taxon>
    </lineage>
</organism>
<comment type="caution">
    <text evidence="1">The sequence shown here is derived from an EMBL/GenBank/DDBJ whole genome shotgun (WGS) entry which is preliminary data.</text>
</comment>
<reference evidence="1" key="1">
    <citation type="thesis" date="2020" institute="ProQuest LLC" country="789 East Eisenhower Parkway, Ann Arbor, MI, USA">
        <title>Comparative Genomics and Chromosome Evolution.</title>
        <authorList>
            <person name="Mudd A.B."/>
        </authorList>
    </citation>
    <scope>NUCLEOTIDE SEQUENCE</scope>
    <source>
        <strain evidence="1">237g6f4</strain>
        <tissue evidence="1">Blood</tissue>
    </source>
</reference>
<dbReference type="Proteomes" id="UP000824782">
    <property type="component" value="Unassembled WGS sequence"/>
</dbReference>
<accession>A0AAV7C0J3</accession>
<proteinExistence type="predicted"/>
<dbReference type="AlphaFoldDB" id="A0AAV7C0J3"/>
<keyword evidence="2" id="KW-1185">Reference proteome</keyword>
<evidence type="ECO:0000313" key="2">
    <source>
        <dbReference type="Proteomes" id="UP000824782"/>
    </source>
</evidence>
<protein>
    <submittedName>
        <fullName evidence="1">Uncharacterized protein</fullName>
    </submittedName>
</protein>
<gene>
    <name evidence="1" type="ORF">GDO81_010488</name>
</gene>
<name>A0AAV7C0J3_ENGPU</name>
<sequence>MKLPVPASFWHSSTHKPLWVCQGGENICGRGRRRAGWGMKTIGDYSRKLSSSALVYRSELTAFVPLCTKMLEPGAPAEGILRLS</sequence>